<gene>
    <name evidence="3" type="ORF">TOI97_06055</name>
</gene>
<evidence type="ECO:0000256" key="1">
    <source>
        <dbReference type="SAM" id="Phobius"/>
    </source>
</evidence>
<dbReference type="InterPro" id="IPR049220">
    <property type="entry name" value="DUF6868"/>
</dbReference>
<keyword evidence="1" id="KW-1133">Transmembrane helix</keyword>
<name>A0ABU5GQ90_9GAMM</name>
<sequence>MIDVTALTTFLGWCAVLNLALIAISALVIVIFNAQVRSVHSKLFPLESRALNALYFSFLGRYKLMILVFNLVPYWALKIMAA</sequence>
<evidence type="ECO:0000313" key="3">
    <source>
        <dbReference type="EMBL" id="MDY7219131.1"/>
    </source>
</evidence>
<dbReference type="RefSeq" id="WP_321553227.1">
    <property type="nucleotide sequence ID" value="NZ_JAXIVU010000006.1"/>
</dbReference>
<keyword evidence="1" id="KW-0472">Membrane</keyword>
<accession>A0ABU5GQ90</accession>
<comment type="caution">
    <text evidence="3">The sequence shown here is derived from an EMBL/GenBank/DDBJ whole genome shotgun (WGS) entry which is preliminary data.</text>
</comment>
<keyword evidence="4" id="KW-1185">Reference proteome</keyword>
<feature type="transmembrane region" description="Helical" evidence="1">
    <location>
        <begin position="53"/>
        <end position="76"/>
    </location>
</feature>
<feature type="transmembrane region" description="Helical" evidence="1">
    <location>
        <begin position="6"/>
        <end position="32"/>
    </location>
</feature>
<organism evidence="3 4">
    <name type="scientific">Denitrificimonas halotolerans</name>
    <dbReference type="NCBI Taxonomy" id="3098930"/>
    <lineage>
        <taxon>Bacteria</taxon>
        <taxon>Pseudomonadati</taxon>
        <taxon>Pseudomonadota</taxon>
        <taxon>Gammaproteobacteria</taxon>
        <taxon>Pseudomonadales</taxon>
        <taxon>Pseudomonadaceae</taxon>
        <taxon>Denitrificimonas</taxon>
    </lineage>
</organism>
<dbReference type="Pfam" id="PF21742">
    <property type="entry name" value="DUF6868"/>
    <property type="match status" value="1"/>
</dbReference>
<evidence type="ECO:0000313" key="4">
    <source>
        <dbReference type="Proteomes" id="UP001294570"/>
    </source>
</evidence>
<protein>
    <recommendedName>
        <fullName evidence="2">DUF6868 domain-containing protein</fullName>
    </recommendedName>
</protein>
<reference evidence="3 4" key="1">
    <citation type="submission" date="2023-12" db="EMBL/GenBank/DDBJ databases">
        <title>Denitrificimonas halotolerans sp. nov.,a novel species isolated from landfill leachate.</title>
        <authorList>
            <person name="Wang S."/>
        </authorList>
    </citation>
    <scope>NUCLEOTIDE SEQUENCE [LARGE SCALE GENOMIC DNA]</scope>
    <source>
        <strain evidence="3 4">JX-1</strain>
    </source>
</reference>
<dbReference type="Proteomes" id="UP001294570">
    <property type="component" value="Unassembled WGS sequence"/>
</dbReference>
<feature type="domain" description="DUF6868" evidence="2">
    <location>
        <begin position="3"/>
        <end position="80"/>
    </location>
</feature>
<evidence type="ECO:0000259" key="2">
    <source>
        <dbReference type="Pfam" id="PF21742"/>
    </source>
</evidence>
<dbReference type="EMBL" id="JAXIVU010000006">
    <property type="protein sequence ID" value="MDY7219131.1"/>
    <property type="molecule type" value="Genomic_DNA"/>
</dbReference>
<keyword evidence="1" id="KW-0812">Transmembrane</keyword>
<proteinExistence type="predicted"/>